<dbReference type="Pfam" id="PF21347">
    <property type="entry name" value="DUF3108_like"/>
    <property type="match status" value="1"/>
</dbReference>
<dbReference type="STRING" id="36849.OXPF_30930"/>
<evidence type="ECO:0000259" key="2">
    <source>
        <dbReference type="Pfam" id="PF21347"/>
    </source>
</evidence>
<feature type="chain" id="PRO_5038390463" description="DUF3108 domain-containing protein" evidence="1">
    <location>
        <begin position="23"/>
        <end position="213"/>
    </location>
</feature>
<gene>
    <name evidence="3" type="ORF">OXPF_30930</name>
</gene>
<sequence length="213" mass="23590">MKKILIVMFAFLMILTSCTVNGGPAKNPPDTDSSGTKEEPTPTVKAYDVYDLFPEVLNKHMVYNGEGNEFAEHETYVDFVRGNVVQIRDINPGTTMAKVYEIGDGIVRLVFSQGESYEVKDYTASRNKDEVILKEPIAVGTEWTVNDGATRKITAVDMDVTVPAGSYKCVEITTDNKDSIDKSYYAPGIGLVKTEFTSKEGNYLVTSELEKIE</sequence>
<evidence type="ECO:0000313" key="3">
    <source>
        <dbReference type="EMBL" id="KPU43651.1"/>
    </source>
</evidence>
<evidence type="ECO:0000256" key="1">
    <source>
        <dbReference type="SAM" id="SignalP"/>
    </source>
</evidence>
<comment type="caution">
    <text evidence="3">The sequence shown here is derived from an EMBL/GenBank/DDBJ whole genome shotgun (WGS) entry which is preliminary data.</text>
</comment>
<dbReference type="AlphaFoldDB" id="A0A0P8W6K3"/>
<keyword evidence="4" id="KW-1185">Reference proteome</keyword>
<dbReference type="InterPro" id="IPR049279">
    <property type="entry name" value="DUF3108-like"/>
</dbReference>
<protein>
    <recommendedName>
        <fullName evidence="2">DUF3108 domain-containing protein</fullName>
    </recommendedName>
</protein>
<dbReference type="PROSITE" id="PS51257">
    <property type="entry name" value="PROKAR_LIPOPROTEIN"/>
    <property type="match status" value="1"/>
</dbReference>
<dbReference type="Gene3D" id="2.40.360.20">
    <property type="match status" value="1"/>
</dbReference>
<evidence type="ECO:0000313" key="4">
    <source>
        <dbReference type="Proteomes" id="UP000050326"/>
    </source>
</evidence>
<feature type="signal peptide" evidence="1">
    <location>
        <begin position="1"/>
        <end position="22"/>
    </location>
</feature>
<proteinExistence type="predicted"/>
<dbReference type="EMBL" id="LKET01000039">
    <property type="protein sequence ID" value="KPU43651.1"/>
    <property type="molecule type" value="Genomic_DNA"/>
</dbReference>
<accession>A0A0P8W6K3</accession>
<dbReference type="OrthoDB" id="1683231at2"/>
<organism evidence="3 4">
    <name type="scientific">Oxobacter pfennigii</name>
    <dbReference type="NCBI Taxonomy" id="36849"/>
    <lineage>
        <taxon>Bacteria</taxon>
        <taxon>Bacillati</taxon>
        <taxon>Bacillota</taxon>
        <taxon>Clostridia</taxon>
        <taxon>Eubacteriales</taxon>
        <taxon>Clostridiaceae</taxon>
        <taxon>Oxobacter</taxon>
    </lineage>
</organism>
<feature type="domain" description="DUF3108" evidence="2">
    <location>
        <begin position="151"/>
        <end position="209"/>
    </location>
</feature>
<name>A0A0P8W6K3_9CLOT</name>
<keyword evidence="1" id="KW-0732">Signal</keyword>
<dbReference type="Proteomes" id="UP000050326">
    <property type="component" value="Unassembled WGS sequence"/>
</dbReference>
<reference evidence="3 4" key="1">
    <citation type="submission" date="2015-09" db="EMBL/GenBank/DDBJ databases">
        <title>Genome sequence of Oxobacter pfennigii DSM 3222.</title>
        <authorList>
            <person name="Poehlein A."/>
            <person name="Bengelsdorf F.R."/>
            <person name="Schiel-Bengelsdorf B."/>
            <person name="Duerre P."/>
            <person name="Daniel R."/>
        </authorList>
    </citation>
    <scope>NUCLEOTIDE SEQUENCE [LARGE SCALE GENOMIC DNA]</scope>
    <source>
        <strain evidence="3 4">DSM 3222</strain>
    </source>
</reference>
<dbReference type="RefSeq" id="WP_054876082.1">
    <property type="nucleotide sequence ID" value="NZ_LKET01000039.1"/>
</dbReference>